<evidence type="ECO:0000256" key="3">
    <source>
        <dbReference type="SAM" id="Phobius"/>
    </source>
</evidence>
<dbReference type="SMART" id="SM00028">
    <property type="entry name" value="TPR"/>
    <property type="match status" value="2"/>
</dbReference>
<dbReference type="AlphaFoldDB" id="A0A414FWX6"/>
<dbReference type="InterPro" id="IPR011990">
    <property type="entry name" value="TPR-like_helical_dom_sf"/>
</dbReference>
<feature type="repeat" description="TPR" evidence="1">
    <location>
        <begin position="214"/>
        <end position="247"/>
    </location>
</feature>
<feature type="region of interest" description="Disordered" evidence="2">
    <location>
        <begin position="1"/>
        <end position="51"/>
    </location>
</feature>
<dbReference type="Proteomes" id="UP000286050">
    <property type="component" value="Unassembled WGS sequence"/>
</dbReference>
<dbReference type="PROSITE" id="PS50005">
    <property type="entry name" value="TPR"/>
    <property type="match status" value="1"/>
</dbReference>
<name>A0A414FWX6_9ACTN</name>
<dbReference type="SUPFAM" id="SSF48452">
    <property type="entry name" value="TPR-like"/>
    <property type="match status" value="1"/>
</dbReference>
<evidence type="ECO:0000313" key="5">
    <source>
        <dbReference type="Proteomes" id="UP000286050"/>
    </source>
</evidence>
<organism evidence="4 5">
    <name type="scientific">Collinsella intestinalis</name>
    <dbReference type="NCBI Taxonomy" id="147207"/>
    <lineage>
        <taxon>Bacteria</taxon>
        <taxon>Bacillati</taxon>
        <taxon>Actinomycetota</taxon>
        <taxon>Coriobacteriia</taxon>
        <taxon>Coriobacteriales</taxon>
        <taxon>Coriobacteriaceae</taxon>
        <taxon>Collinsella</taxon>
    </lineage>
</organism>
<feature type="compositionally biased region" description="Acidic residues" evidence="2">
    <location>
        <begin position="1"/>
        <end position="15"/>
    </location>
</feature>
<evidence type="ECO:0000313" key="4">
    <source>
        <dbReference type="EMBL" id="RHD56006.1"/>
    </source>
</evidence>
<sequence>MTDDFDEFFDDELAEAESVPEPASDNVAEADVRRPSAEPAALANSDPARPQRQSPPFWMVLAIAGISLVLGVVIGYLVGTTVTINELGSREPEAASEDASVEMPEGHPDIELDEEGNAKVVDGTAAPVSNDPLTLANNFFDMGMSAMNGAKSEEDQLKARDVFKQAIVHYDEYLANNASPAAEVDRAICVFYAGEHEQAIADLEAFVARDATFAPAWANLGMFYESHGDADKAEKAYRKAVDTAAEDDTYGVGDYARERLEALSK</sequence>
<dbReference type="InterPro" id="IPR019734">
    <property type="entry name" value="TPR_rpt"/>
</dbReference>
<feature type="transmembrane region" description="Helical" evidence="3">
    <location>
        <begin position="57"/>
        <end position="78"/>
    </location>
</feature>
<keyword evidence="3" id="KW-1133">Transmembrane helix</keyword>
<reference evidence="4 5" key="1">
    <citation type="submission" date="2018-08" db="EMBL/GenBank/DDBJ databases">
        <title>A genome reference for cultivated species of the human gut microbiota.</title>
        <authorList>
            <person name="Zou Y."/>
            <person name="Xue W."/>
            <person name="Luo G."/>
        </authorList>
    </citation>
    <scope>NUCLEOTIDE SEQUENCE [LARGE SCALE GENOMIC DNA]</scope>
    <source>
        <strain evidence="4 5">AM30-5LB</strain>
    </source>
</reference>
<dbReference type="RefSeq" id="WP_118271866.1">
    <property type="nucleotide sequence ID" value="NZ_QSJI01000003.1"/>
</dbReference>
<dbReference type="Gene3D" id="1.25.40.10">
    <property type="entry name" value="Tetratricopeptide repeat domain"/>
    <property type="match status" value="1"/>
</dbReference>
<dbReference type="Pfam" id="PF13181">
    <property type="entry name" value="TPR_8"/>
    <property type="match status" value="1"/>
</dbReference>
<keyword evidence="3" id="KW-0472">Membrane</keyword>
<comment type="caution">
    <text evidence="4">The sequence shown here is derived from an EMBL/GenBank/DDBJ whole genome shotgun (WGS) entry which is preliminary data.</text>
</comment>
<evidence type="ECO:0000256" key="2">
    <source>
        <dbReference type="SAM" id="MobiDB-lite"/>
    </source>
</evidence>
<proteinExistence type="predicted"/>
<keyword evidence="3" id="KW-0812">Transmembrane</keyword>
<gene>
    <name evidence="4" type="ORF">DW787_04800</name>
</gene>
<keyword evidence="1" id="KW-0802">TPR repeat</keyword>
<evidence type="ECO:0000256" key="1">
    <source>
        <dbReference type="PROSITE-ProRule" id="PRU00339"/>
    </source>
</evidence>
<protein>
    <submittedName>
        <fullName evidence="4">Uncharacterized protein</fullName>
    </submittedName>
</protein>
<accession>A0A414FWX6</accession>
<dbReference type="EMBL" id="QSJI01000003">
    <property type="protein sequence ID" value="RHD56006.1"/>
    <property type="molecule type" value="Genomic_DNA"/>
</dbReference>